<dbReference type="GeneID" id="63853536"/>
<sequence length="543" mass="62605">MPTLIDIPAELLEEILSSLSVSDYSTLSRTCKILHTFFSPRIYHTVNWSWEDDQPSPPYHLLLRTLLGNARLASYVKVLKSRGGGIVRREEWETGDCDYDSNSGWRPIESARSIWLDGRRAKSSFKSTDVHRVINLISSIASSSAHKREWILEFDRGNVDVIMALILHQIQDIERLDLGFGFMQRSKFIPRVFRHLIDAQKSIAVFPHLISVDLGVDGPHTPSGIWSDLDQSRLFFYLPKITFFNTIFLEPSVFAWPSPSITPRSESLLSLTLRKCTASEDTLEKILSCTPQLRHLVYDHYRMVACGIPHWESYKELCWTGTVRPKVLVHGPRLSKALAHVQSTLESLVLKVRFKSKGYYDIKDLGNTDYFCCLVGRVTGFDKMPNLTSLEISWALLLGWDPDFEEVQASYRLDFDSQDPFTLDPGVDHFPWPAILPSTIQTLRLRDDLSDFSHYPYRKIDPINLLEHLLYARKSSLRALARVEFLFIWNQWYGREGWPKVLMKKLLDTCKRDGIKCRILQEELVRKLSELVDVIVFDVIHSS</sequence>
<organism evidence="2 3">
    <name type="scientific">Cucurbitaria berberidis CBS 394.84</name>
    <dbReference type="NCBI Taxonomy" id="1168544"/>
    <lineage>
        <taxon>Eukaryota</taxon>
        <taxon>Fungi</taxon>
        <taxon>Dikarya</taxon>
        <taxon>Ascomycota</taxon>
        <taxon>Pezizomycotina</taxon>
        <taxon>Dothideomycetes</taxon>
        <taxon>Pleosporomycetidae</taxon>
        <taxon>Pleosporales</taxon>
        <taxon>Pleosporineae</taxon>
        <taxon>Cucurbitariaceae</taxon>
        <taxon>Cucurbitaria</taxon>
    </lineage>
</organism>
<dbReference type="InterPro" id="IPR001810">
    <property type="entry name" value="F-box_dom"/>
</dbReference>
<evidence type="ECO:0000313" key="3">
    <source>
        <dbReference type="Proteomes" id="UP000800039"/>
    </source>
</evidence>
<evidence type="ECO:0000259" key="1">
    <source>
        <dbReference type="PROSITE" id="PS50181"/>
    </source>
</evidence>
<proteinExistence type="predicted"/>
<accession>A0A9P4LD08</accession>
<dbReference type="SUPFAM" id="SSF81383">
    <property type="entry name" value="F-box domain"/>
    <property type="match status" value="1"/>
</dbReference>
<dbReference type="Pfam" id="PF00646">
    <property type="entry name" value="F-box"/>
    <property type="match status" value="1"/>
</dbReference>
<dbReference type="PROSITE" id="PS50181">
    <property type="entry name" value="FBOX"/>
    <property type="match status" value="1"/>
</dbReference>
<reference evidence="2" key="1">
    <citation type="submission" date="2020-01" db="EMBL/GenBank/DDBJ databases">
        <authorList>
            <consortium name="DOE Joint Genome Institute"/>
            <person name="Haridas S."/>
            <person name="Albert R."/>
            <person name="Binder M."/>
            <person name="Bloem J."/>
            <person name="Labutti K."/>
            <person name="Salamov A."/>
            <person name="Andreopoulos B."/>
            <person name="Baker S.E."/>
            <person name="Barry K."/>
            <person name="Bills G."/>
            <person name="Bluhm B.H."/>
            <person name="Cannon C."/>
            <person name="Castanera R."/>
            <person name="Culley D.E."/>
            <person name="Daum C."/>
            <person name="Ezra D."/>
            <person name="Gonzalez J.B."/>
            <person name="Henrissat B."/>
            <person name="Kuo A."/>
            <person name="Liang C."/>
            <person name="Lipzen A."/>
            <person name="Lutzoni F."/>
            <person name="Magnuson J."/>
            <person name="Mondo S."/>
            <person name="Nolan M."/>
            <person name="Ohm R."/>
            <person name="Pangilinan J."/>
            <person name="Park H.-J."/>
            <person name="Ramirez L."/>
            <person name="Alfaro M."/>
            <person name="Sun H."/>
            <person name="Tritt A."/>
            <person name="Yoshinaga Y."/>
            <person name="Zwiers L.-H."/>
            <person name="Turgeon B.G."/>
            <person name="Goodwin S.B."/>
            <person name="Spatafora J.W."/>
            <person name="Crous P.W."/>
            <person name="Grigoriev I.V."/>
        </authorList>
    </citation>
    <scope>NUCLEOTIDE SEQUENCE</scope>
    <source>
        <strain evidence="2">CBS 394.84</strain>
    </source>
</reference>
<name>A0A9P4LD08_9PLEO</name>
<evidence type="ECO:0000313" key="2">
    <source>
        <dbReference type="EMBL" id="KAF1849907.1"/>
    </source>
</evidence>
<dbReference type="AlphaFoldDB" id="A0A9P4LD08"/>
<dbReference type="EMBL" id="ML976614">
    <property type="protein sequence ID" value="KAF1849907.1"/>
    <property type="molecule type" value="Genomic_DNA"/>
</dbReference>
<feature type="domain" description="F-box" evidence="1">
    <location>
        <begin position="1"/>
        <end position="46"/>
    </location>
</feature>
<dbReference type="OrthoDB" id="3768645at2759"/>
<keyword evidence="3" id="KW-1185">Reference proteome</keyword>
<dbReference type="RefSeq" id="XP_040792470.1">
    <property type="nucleotide sequence ID" value="XM_040936286.1"/>
</dbReference>
<protein>
    <recommendedName>
        <fullName evidence="1">F-box domain-containing protein</fullName>
    </recommendedName>
</protein>
<gene>
    <name evidence="2" type="ORF">K460DRAFT_400007</name>
</gene>
<comment type="caution">
    <text evidence="2">The sequence shown here is derived from an EMBL/GenBank/DDBJ whole genome shotgun (WGS) entry which is preliminary data.</text>
</comment>
<dbReference type="InterPro" id="IPR036047">
    <property type="entry name" value="F-box-like_dom_sf"/>
</dbReference>
<dbReference type="Proteomes" id="UP000800039">
    <property type="component" value="Unassembled WGS sequence"/>
</dbReference>